<dbReference type="AlphaFoldDB" id="A0A1M7XX33"/>
<evidence type="ECO:0000313" key="2">
    <source>
        <dbReference type="Proteomes" id="UP000184612"/>
    </source>
</evidence>
<dbReference type="Proteomes" id="UP000184612">
    <property type="component" value="Unassembled WGS sequence"/>
</dbReference>
<dbReference type="RefSeq" id="WP_073586905.1">
    <property type="nucleotide sequence ID" value="NZ_FRFD01000003.1"/>
</dbReference>
<proteinExistence type="predicted"/>
<organism evidence="1 2">
    <name type="scientific">Anaerocolumna xylanovorans DSM 12503</name>
    <dbReference type="NCBI Taxonomy" id="1121345"/>
    <lineage>
        <taxon>Bacteria</taxon>
        <taxon>Bacillati</taxon>
        <taxon>Bacillota</taxon>
        <taxon>Clostridia</taxon>
        <taxon>Lachnospirales</taxon>
        <taxon>Lachnospiraceae</taxon>
        <taxon>Anaerocolumna</taxon>
    </lineage>
</organism>
<gene>
    <name evidence="1" type="ORF">SAMN02745217_00146</name>
</gene>
<dbReference type="STRING" id="1121345.SAMN02745217_00146"/>
<protein>
    <submittedName>
        <fullName evidence="1">DHHW protein</fullName>
    </submittedName>
</protein>
<reference evidence="1 2" key="1">
    <citation type="submission" date="2016-12" db="EMBL/GenBank/DDBJ databases">
        <authorList>
            <person name="Song W.-J."/>
            <person name="Kurnit D.M."/>
        </authorList>
    </citation>
    <scope>NUCLEOTIDE SEQUENCE [LARGE SCALE GENOMIC DNA]</scope>
    <source>
        <strain evidence="1 2">DSM 12503</strain>
    </source>
</reference>
<keyword evidence="2" id="KW-1185">Reference proteome</keyword>
<name>A0A1M7XX33_9FIRM</name>
<sequence length="368" mass="42352">MKEKLKYRIGIAALAITLFTGSAINCLKPQAEFSDSERRQLKKHPEWSFGSFLDNTYGDKFEDAAMDQFPFRDEFRRIKSYTLYDLFWEKDNNGIYIEDGYAAKLDYPLKEESVQNALTSFRYIYDTYLLGGSSKIYTCIVPDKGYYLAKQNGYPAMDYEKLYSKMKDGMDYSGFIDIRNMLSIKDYYKTDTHWRQEDLGQTAKKIGEKMGIGDSLSGNYTVNTSKLPFYGVYYGQSALPLKSETIKYLTNDIIDSCKVYNYETGKTTGVYELNKLSGKDPYEMFLSGAAPLLTIENPKAIENKELIVFRDSFGSSLIPLLIEGYSKITVVDIRYVKSSILKDYIDFDNRDVLFLYSTLLLNDSYSLK</sequence>
<accession>A0A1M7XX33</accession>
<evidence type="ECO:0000313" key="1">
    <source>
        <dbReference type="EMBL" id="SHO43253.1"/>
    </source>
</evidence>
<dbReference type="EMBL" id="FRFD01000003">
    <property type="protein sequence ID" value="SHO43253.1"/>
    <property type="molecule type" value="Genomic_DNA"/>
</dbReference>